<dbReference type="GO" id="GO:0046036">
    <property type="term" value="P:CTP metabolic process"/>
    <property type="evidence" value="ECO:0007669"/>
    <property type="project" value="TreeGrafter"/>
</dbReference>
<keyword evidence="9" id="KW-1185">Reference proteome</keyword>
<dbReference type="STRING" id="1173061.A0A0J9X4E1"/>
<evidence type="ECO:0000256" key="6">
    <source>
        <dbReference type="SAM" id="MobiDB-lite"/>
    </source>
</evidence>
<evidence type="ECO:0000256" key="2">
    <source>
        <dbReference type="ARBA" id="ARBA00022801"/>
    </source>
</evidence>
<dbReference type="Proteomes" id="UP000242525">
    <property type="component" value="Unassembled WGS sequence"/>
</dbReference>
<feature type="compositionally biased region" description="Basic and acidic residues" evidence="6">
    <location>
        <begin position="48"/>
        <end position="65"/>
    </location>
</feature>
<reference evidence="8" key="1">
    <citation type="submission" date="2014-03" db="EMBL/GenBank/DDBJ databases">
        <authorList>
            <person name="Casaregola S."/>
        </authorList>
    </citation>
    <scope>NUCLEOTIDE SEQUENCE [LARGE SCALE GENOMIC DNA]</scope>
    <source>
        <strain evidence="8">CLIB 918</strain>
    </source>
</reference>
<dbReference type="AlphaFoldDB" id="A0A0J9X4E1"/>
<dbReference type="GO" id="GO:0016020">
    <property type="term" value="C:membrane"/>
    <property type="evidence" value="ECO:0007669"/>
    <property type="project" value="TreeGrafter"/>
</dbReference>
<comment type="caution">
    <text evidence="8">The sequence shown here is derived from an EMBL/GenBank/DDBJ whole genome shotgun (WGS) entry which is preliminary data.</text>
</comment>
<evidence type="ECO:0000313" key="9">
    <source>
        <dbReference type="Proteomes" id="UP000242525"/>
    </source>
</evidence>
<evidence type="ECO:0000256" key="4">
    <source>
        <dbReference type="PIRSR" id="PIRSR600407-2"/>
    </source>
</evidence>
<dbReference type="OrthoDB" id="6372431at2759"/>
<keyword evidence="4" id="KW-0547">Nucleotide-binding</keyword>
<dbReference type="GO" id="GO:0017111">
    <property type="term" value="F:ribonucleoside triphosphate phosphatase activity"/>
    <property type="evidence" value="ECO:0007669"/>
    <property type="project" value="TreeGrafter"/>
</dbReference>
<feature type="compositionally biased region" description="Basic and acidic residues" evidence="6">
    <location>
        <begin position="83"/>
        <end position="93"/>
    </location>
</feature>
<name>A0A0J9X4E1_GEOCN</name>
<feature type="region of interest" description="Disordered" evidence="6">
    <location>
        <begin position="39"/>
        <end position="101"/>
    </location>
</feature>
<feature type="active site" description="Proton acceptor" evidence="3">
    <location>
        <position position="205"/>
    </location>
</feature>
<evidence type="ECO:0000313" key="8">
    <source>
        <dbReference type="EMBL" id="CDO52284.1"/>
    </source>
</evidence>
<protein>
    <submittedName>
        <fullName evidence="8">Similar to Saccharomyces cerevisiae YER005W YND1 Apyrase with wide substrate specificity</fullName>
    </submittedName>
</protein>
<dbReference type="Pfam" id="PF01150">
    <property type="entry name" value="GDA1_CD39"/>
    <property type="match status" value="2"/>
</dbReference>
<keyword evidence="7" id="KW-0472">Membrane</keyword>
<keyword evidence="4" id="KW-0067">ATP-binding</keyword>
<dbReference type="GO" id="GO:0006256">
    <property type="term" value="P:UDP catabolic process"/>
    <property type="evidence" value="ECO:0007669"/>
    <property type="project" value="TreeGrafter"/>
</dbReference>
<feature type="transmembrane region" description="Helical" evidence="7">
    <location>
        <begin position="593"/>
        <end position="611"/>
    </location>
</feature>
<dbReference type="GO" id="GO:0005794">
    <property type="term" value="C:Golgi apparatus"/>
    <property type="evidence" value="ECO:0007669"/>
    <property type="project" value="TreeGrafter"/>
</dbReference>
<dbReference type="GO" id="GO:0004382">
    <property type="term" value="F:GDP phosphatase activity"/>
    <property type="evidence" value="ECO:0007669"/>
    <property type="project" value="TreeGrafter"/>
</dbReference>
<feature type="binding site" evidence="4">
    <location>
        <begin position="242"/>
        <end position="246"/>
    </location>
    <ligand>
        <name>ATP</name>
        <dbReference type="ChEBI" id="CHEBI:30616"/>
    </ligand>
</feature>
<gene>
    <name evidence="8" type="ORF">BN980_GECA02s08601g</name>
</gene>
<accession>A0A0J9X4E1</accession>
<sequence length="708" mass="79284">MAKDKSKPSTAPVYDKNGLPYNYIVIVDAGSSGSRVHVYSYPDTSYGNKKEKGSKALEDCKKKDKDDDDDSDSDDDDDDDDDDKKSMCKGEKKNKPKLGRLPVVNKQGKKWVQKINPGMSSFVGKAETIGKDHLAELLQYAETVIPAEQHARTPIFIHATGGMRLLEEDQKKEILGQSCDFIKKTREFYLPDCNEHVNIITGDTEGIFGWLAVNYLVGGLQNPEQHDHGKNHTTYGFLEMGGASTQVTFVPNKTEIDQNFKGLYTVNLGVLNSDKMEDDLKFQVSSKTFLGLGVNEVQKQVFEKIKDSKKNPCDPKGLITYYDSEGRRIKSYKGQDISKEIEAAAASTTGTGDFEKCQQLLEPIAKQVKGDQKVDFDFSINHLIGVSEYWDTTHDGFQMGGRFDGKRLKTKLKEFCESNWDDLVIKNNAIADSKANKKKGIKKQSESSLQDLCIRTSWILEMVEKGLELPNLVDGKNSDQSEHTETLTDYLNPLQSVEKINGVEYSWTLGRALMYATAEQNYLLTGLSNSTGLFKNSDISDDGVSPLLEFGIEQKGVRAPFTSSVEPPKGDSKDDDDDDYDWEDMFEHHSKRIWGSLLFLLILFVILYLLLGKVRRAVIWQSIKTRAQRVYQNSTYKFLGGSGSGSSSRGSEYSRVQRHDEDDLELQGLAHDADDDRFSINSDDNDMESGATARSVNKQESQPSQAPL</sequence>
<keyword evidence="7" id="KW-0812">Transmembrane</keyword>
<evidence type="ECO:0000256" key="7">
    <source>
        <dbReference type="SAM" id="Phobius"/>
    </source>
</evidence>
<organism evidence="8 9">
    <name type="scientific">Geotrichum candidum</name>
    <name type="common">Oospora lactis</name>
    <name type="synonym">Dipodascus geotrichum</name>
    <dbReference type="NCBI Taxonomy" id="1173061"/>
    <lineage>
        <taxon>Eukaryota</taxon>
        <taxon>Fungi</taxon>
        <taxon>Dikarya</taxon>
        <taxon>Ascomycota</taxon>
        <taxon>Saccharomycotina</taxon>
        <taxon>Dipodascomycetes</taxon>
        <taxon>Dipodascales</taxon>
        <taxon>Dipodascaceae</taxon>
        <taxon>Geotrichum</taxon>
    </lineage>
</organism>
<feature type="compositionally biased region" description="Polar residues" evidence="6">
    <location>
        <begin position="692"/>
        <end position="708"/>
    </location>
</feature>
<dbReference type="Gene3D" id="3.30.420.150">
    <property type="entry name" value="Exopolyphosphatase. Domain 2"/>
    <property type="match status" value="1"/>
</dbReference>
<evidence type="ECO:0000256" key="1">
    <source>
        <dbReference type="ARBA" id="ARBA00009283"/>
    </source>
</evidence>
<feature type="compositionally biased region" description="Acidic residues" evidence="6">
    <location>
        <begin position="66"/>
        <end position="82"/>
    </location>
</feature>
<keyword evidence="2 5" id="KW-0378">Hydrolase</keyword>
<comment type="similarity">
    <text evidence="1 5">Belongs to the GDA1/CD39 NTPase family.</text>
</comment>
<dbReference type="PANTHER" id="PTHR11782">
    <property type="entry name" value="ADENOSINE/GUANOSINE DIPHOSPHATASE"/>
    <property type="match status" value="1"/>
</dbReference>
<dbReference type="GO" id="GO:0045134">
    <property type="term" value="F:UDP phosphatase activity"/>
    <property type="evidence" value="ECO:0007669"/>
    <property type="project" value="TreeGrafter"/>
</dbReference>
<proteinExistence type="inferred from homology"/>
<evidence type="ECO:0000256" key="3">
    <source>
        <dbReference type="PIRSR" id="PIRSR600407-1"/>
    </source>
</evidence>
<dbReference type="PROSITE" id="PS01238">
    <property type="entry name" value="GDA1_CD39_NTPASE"/>
    <property type="match status" value="1"/>
</dbReference>
<dbReference type="InterPro" id="IPR000407">
    <property type="entry name" value="GDA1_CD39_NTPase"/>
</dbReference>
<dbReference type="Gene3D" id="3.30.420.40">
    <property type="match status" value="1"/>
</dbReference>
<dbReference type="GO" id="GO:0005524">
    <property type="term" value="F:ATP binding"/>
    <property type="evidence" value="ECO:0007669"/>
    <property type="project" value="UniProtKB-KW"/>
</dbReference>
<dbReference type="PANTHER" id="PTHR11782:SF121">
    <property type="entry name" value="NUCLEOSIDE-DIPHOSPHATASE MIG-23"/>
    <property type="match status" value="1"/>
</dbReference>
<evidence type="ECO:0000256" key="5">
    <source>
        <dbReference type="RuleBase" id="RU003833"/>
    </source>
</evidence>
<feature type="region of interest" description="Disordered" evidence="6">
    <location>
        <begin position="640"/>
        <end position="708"/>
    </location>
</feature>
<dbReference type="EMBL" id="CCBN010000002">
    <property type="protein sequence ID" value="CDO52284.1"/>
    <property type="molecule type" value="Genomic_DNA"/>
</dbReference>
<keyword evidence="7" id="KW-1133">Transmembrane helix</keyword>